<dbReference type="RefSeq" id="WP_135244672.1">
    <property type="nucleotide sequence ID" value="NZ_SIHO01000001.1"/>
</dbReference>
<comment type="caution">
    <text evidence="7">The sequence shown here is derived from an EMBL/GenBank/DDBJ whole genome shotgun (WGS) entry which is preliminary data.</text>
</comment>
<keyword evidence="8" id="KW-1185">Reference proteome</keyword>
<evidence type="ECO:0000256" key="2">
    <source>
        <dbReference type="ARBA" id="ARBA00022723"/>
    </source>
</evidence>
<dbReference type="OrthoDB" id="7209371at2"/>
<dbReference type="Gene3D" id="3.60.130.10">
    <property type="entry name" value="Clavaminate synthase-like"/>
    <property type="match status" value="1"/>
</dbReference>
<evidence type="ECO:0000256" key="3">
    <source>
        <dbReference type="ARBA" id="ARBA00022964"/>
    </source>
</evidence>
<evidence type="ECO:0000256" key="5">
    <source>
        <dbReference type="ARBA" id="ARBA00023004"/>
    </source>
</evidence>
<evidence type="ECO:0000313" key="8">
    <source>
        <dbReference type="Proteomes" id="UP000297737"/>
    </source>
</evidence>
<organism evidence="7 8">
    <name type="scientific">Glacieibacterium arshaanense</name>
    <dbReference type="NCBI Taxonomy" id="2511025"/>
    <lineage>
        <taxon>Bacteria</taxon>
        <taxon>Pseudomonadati</taxon>
        <taxon>Pseudomonadota</taxon>
        <taxon>Alphaproteobacteria</taxon>
        <taxon>Sphingomonadales</taxon>
        <taxon>Sphingosinicellaceae</taxon>
        <taxon>Glacieibacterium</taxon>
    </lineage>
</organism>
<dbReference type="Proteomes" id="UP000297737">
    <property type="component" value="Unassembled WGS sequence"/>
</dbReference>
<dbReference type="EMBL" id="SIHO01000001">
    <property type="protein sequence ID" value="TFU05948.1"/>
    <property type="molecule type" value="Genomic_DNA"/>
</dbReference>
<dbReference type="GO" id="GO:0016706">
    <property type="term" value="F:2-oxoglutarate-dependent dioxygenase activity"/>
    <property type="evidence" value="ECO:0007669"/>
    <property type="project" value="TreeGrafter"/>
</dbReference>
<dbReference type="PANTHER" id="PTHR30468:SF1">
    <property type="entry name" value="ALPHA-KETOGLUTARATE-DEPENDENT SULFONATE DIOXYGENASE"/>
    <property type="match status" value="1"/>
</dbReference>
<dbReference type="InterPro" id="IPR051323">
    <property type="entry name" value="AtsK-like"/>
</dbReference>
<dbReference type="InterPro" id="IPR003819">
    <property type="entry name" value="TauD/TfdA-like"/>
</dbReference>
<dbReference type="PANTHER" id="PTHR30468">
    <property type="entry name" value="ALPHA-KETOGLUTARATE-DEPENDENT SULFONATE DIOXYGENASE"/>
    <property type="match status" value="1"/>
</dbReference>
<comment type="similarity">
    <text evidence="1">Belongs to the TfdA dioxygenase family.</text>
</comment>
<keyword evidence="5" id="KW-0408">Iron</keyword>
<feature type="domain" description="TauD/TfdA-like" evidence="6">
    <location>
        <begin position="5"/>
        <end position="274"/>
    </location>
</feature>
<name>A0A4Y9ESR9_9SPHN</name>
<sequence>MPINVTPQPSGFGAHVTGLNLSKPLNAATKAEVLAAWAAHGVLAFPDQPLSLDQQEAFTLSLGNFGEDPFVKPMAGHAHILELRREPHETAPNFGSGWHSDWSFQATPPAATILHSKVIPPVGGDTLFADCTAAFAALSPAMQALCENLNAVHSAKLPYGRNGAYAKETGTRTMQIITGEAAESTQLHPLVRVHPVTGKKALFCSPTYTIGLEGMTQDEGYAILGFLFKHITQPQFIYRHKWSPDTLLIWDNRRMLHFAEGGYDGHLRLLHRTTVAGEVPIAARKATAA</sequence>
<keyword evidence="2" id="KW-0479">Metal-binding</keyword>
<dbReference type="GO" id="GO:0005737">
    <property type="term" value="C:cytoplasm"/>
    <property type="evidence" value="ECO:0007669"/>
    <property type="project" value="TreeGrafter"/>
</dbReference>
<proteinExistence type="inferred from homology"/>
<dbReference type="Pfam" id="PF02668">
    <property type="entry name" value="TauD"/>
    <property type="match status" value="1"/>
</dbReference>
<evidence type="ECO:0000256" key="1">
    <source>
        <dbReference type="ARBA" id="ARBA00005896"/>
    </source>
</evidence>
<keyword evidence="3 7" id="KW-0223">Dioxygenase</keyword>
<evidence type="ECO:0000259" key="6">
    <source>
        <dbReference type="Pfam" id="PF02668"/>
    </source>
</evidence>
<evidence type="ECO:0000256" key="4">
    <source>
        <dbReference type="ARBA" id="ARBA00023002"/>
    </source>
</evidence>
<dbReference type="GO" id="GO:0046872">
    <property type="term" value="F:metal ion binding"/>
    <property type="evidence" value="ECO:0007669"/>
    <property type="project" value="UniProtKB-KW"/>
</dbReference>
<dbReference type="InterPro" id="IPR042098">
    <property type="entry name" value="TauD-like_sf"/>
</dbReference>
<dbReference type="SUPFAM" id="SSF51197">
    <property type="entry name" value="Clavaminate synthase-like"/>
    <property type="match status" value="1"/>
</dbReference>
<reference evidence="7 8" key="1">
    <citation type="submission" date="2019-02" db="EMBL/GenBank/DDBJ databases">
        <title>Polymorphobacter sp. isolated from the lake at the Tibet of China.</title>
        <authorList>
            <person name="Li A."/>
        </authorList>
    </citation>
    <scope>NUCLEOTIDE SEQUENCE [LARGE SCALE GENOMIC DNA]</scope>
    <source>
        <strain evidence="7 8">DJ1R-1</strain>
    </source>
</reference>
<evidence type="ECO:0000313" key="7">
    <source>
        <dbReference type="EMBL" id="TFU05948.1"/>
    </source>
</evidence>
<gene>
    <name evidence="7" type="ORF">EUV02_02700</name>
</gene>
<accession>A0A4Y9ESR9</accession>
<keyword evidence="4" id="KW-0560">Oxidoreductase</keyword>
<protein>
    <submittedName>
        <fullName evidence="7">TauD/TfdA family dioxygenase</fullName>
    </submittedName>
</protein>
<dbReference type="AlphaFoldDB" id="A0A4Y9ESR9"/>